<dbReference type="RefSeq" id="WP_009195145.1">
    <property type="nucleotide sequence ID" value="NZ_AODQ01000035.1"/>
</dbReference>
<evidence type="ECO:0000313" key="2">
    <source>
        <dbReference type="Proteomes" id="UP000011910"/>
    </source>
</evidence>
<keyword evidence="2" id="KW-1185">Reference proteome</keyword>
<dbReference type="OrthoDB" id="9764969at2"/>
<accession>M7NXD3</accession>
<dbReference type="eggNOG" id="COG4409">
    <property type="taxonomic scope" value="Bacteria"/>
</dbReference>
<dbReference type="SUPFAM" id="SSF50939">
    <property type="entry name" value="Sialidases"/>
    <property type="match status" value="1"/>
</dbReference>
<comment type="caution">
    <text evidence="1">The sequence shown here is derived from an EMBL/GenBank/DDBJ whole genome shotgun (WGS) entry which is preliminary data.</text>
</comment>
<sequence length="191" mass="21210">MLQYGYGATSGGALAFYRDRSEEEIRDIWYTRYQGGQWGEPQLLHADGWEMRACPVNGPAADALGDAVAVAWFTGADGNNRVNVRFSQNGGERWGAVLLADSLQPMGRVSIQLIAEDKALLSWLDKEGQLVVRQVSANGQMSPVKIVASGLGARKSGFPQLKRLKDRMYLAWTQPEPQTHLRMLEGVWEEE</sequence>
<evidence type="ECO:0008006" key="3">
    <source>
        <dbReference type="Google" id="ProtNLM"/>
    </source>
</evidence>
<dbReference type="AlphaFoldDB" id="M7NXD3"/>
<protein>
    <recommendedName>
        <fullName evidence="3">Neuraminidase (Sialidase)</fullName>
    </recommendedName>
</protein>
<reference evidence="1 2" key="1">
    <citation type="journal article" date="2013" name="Genome Announc.">
        <title>Draft Genome Sequence of Cesiribacter andamanensis Strain AMV16T, Isolated from a Soil Sample from a Mud Volcano in the Andaman Islands, India.</title>
        <authorList>
            <person name="Shivaji S."/>
            <person name="Ara S."/>
            <person name="Begum Z."/>
            <person name="Srinivas T.N."/>
            <person name="Singh A."/>
            <person name="Kumar Pinnaka A."/>
        </authorList>
    </citation>
    <scope>NUCLEOTIDE SEQUENCE [LARGE SCALE GENOMIC DNA]</scope>
    <source>
        <strain evidence="1 2">AMV16</strain>
    </source>
</reference>
<name>M7NXD3_9BACT</name>
<organism evidence="1 2">
    <name type="scientific">Cesiribacter andamanensis AMV16</name>
    <dbReference type="NCBI Taxonomy" id="1279009"/>
    <lineage>
        <taxon>Bacteria</taxon>
        <taxon>Pseudomonadati</taxon>
        <taxon>Bacteroidota</taxon>
        <taxon>Cytophagia</taxon>
        <taxon>Cytophagales</taxon>
        <taxon>Cesiribacteraceae</taxon>
        <taxon>Cesiribacter</taxon>
    </lineage>
</organism>
<gene>
    <name evidence="1" type="ORF">ADICEAN_01748</name>
</gene>
<dbReference type="EMBL" id="AODQ01000035">
    <property type="protein sequence ID" value="EMR03089.1"/>
    <property type="molecule type" value="Genomic_DNA"/>
</dbReference>
<dbReference type="Proteomes" id="UP000011910">
    <property type="component" value="Unassembled WGS sequence"/>
</dbReference>
<dbReference type="InterPro" id="IPR036278">
    <property type="entry name" value="Sialidase_sf"/>
</dbReference>
<proteinExistence type="predicted"/>
<dbReference type="STRING" id="1279009.ADICEAN_01748"/>
<evidence type="ECO:0000313" key="1">
    <source>
        <dbReference type="EMBL" id="EMR03089.1"/>
    </source>
</evidence>